<dbReference type="Proteomes" id="UP000005239">
    <property type="component" value="Unassembled WGS sequence"/>
</dbReference>
<name>A0A2A6BME3_PRIPA</name>
<evidence type="ECO:0000313" key="2">
    <source>
        <dbReference type="Proteomes" id="UP000005239"/>
    </source>
</evidence>
<organism evidence="1 2">
    <name type="scientific">Pristionchus pacificus</name>
    <name type="common">Parasitic nematode worm</name>
    <dbReference type="NCBI Taxonomy" id="54126"/>
    <lineage>
        <taxon>Eukaryota</taxon>
        <taxon>Metazoa</taxon>
        <taxon>Ecdysozoa</taxon>
        <taxon>Nematoda</taxon>
        <taxon>Chromadorea</taxon>
        <taxon>Rhabditida</taxon>
        <taxon>Rhabditina</taxon>
        <taxon>Diplogasteromorpha</taxon>
        <taxon>Diplogasteroidea</taxon>
        <taxon>Neodiplogasteridae</taxon>
        <taxon>Pristionchus</taxon>
    </lineage>
</organism>
<proteinExistence type="predicted"/>
<dbReference type="AlphaFoldDB" id="A0A2A6BME3"/>
<sequence>MGDGNAIGCPVTAEPQFLQLLHTLSASRFMFDFLLVFLVEIAVEHGPKDRNIKVHLLADKDSPTVHNQTDVVPLVALDGDVHLSLAHKPIKLNHLLQCTGALVVERVGALNKN</sequence>
<reference evidence="2" key="1">
    <citation type="journal article" date="2008" name="Nat. Genet.">
        <title>The Pristionchus pacificus genome provides a unique perspective on nematode lifestyle and parasitism.</title>
        <authorList>
            <person name="Dieterich C."/>
            <person name="Clifton S.W."/>
            <person name="Schuster L.N."/>
            <person name="Chinwalla A."/>
            <person name="Delehaunty K."/>
            <person name="Dinkelacker I."/>
            <person name="Fulton L."/>
            <person name="Fulton R."/>
            <person name="Godfrey J."/>
            <person name="Minx P."/>
            <person name="Mitreva M."/>
            <person name="Roeseler W."/>
            <person name="Tian H."/>
            <person name="Witte H."/>
            <person name="Yang S.P."/>
            <person name="Wilson R.K."/>
            <person name="Sommer R.J."/>
        </authorList>
    </citation>
    <scope>NUCLEOTIDE SEQUENCE [LARGE SCALE GENOMIC DNA]</scope>
    <source>
        <strain evidence="2">PS312</strain>
    </source>
</reference>
<gene>
    <name evidence="1" type="primary">WBGene00282388</name>
</gene>
<accession>A0A2A6BME3</accession>
<dbReference type="EnsemblMetazoa" id="PPA44019.1">
    <property type="protein sequence ID" value="PPA44019.1"/>
    <property type="gene ID" value="WBGene00282388"/>
</dbReference>
<accession>A0A8R1Z6H7</accession>
<protein>
    <submittedName>
        <fullName evidence="1">Uncharacterized protein</fullName>
    </submittedName>
</protein>
<evidence type="ECO:0000313" key="1">
    <source>
        <dbReference type="EnsemblMetazoa" id="PPA44019.1"/>
    </source>
</evidence>
<keyword evidence="2" id="KW-1185">Reference proteome</keyword>
<reference evidence="1" key="2">
    <citation type="submission" date="2022-06" db="UniProtKB">
        <authorList>
            <consortium name="EnsemblMetazoa"/>
        </authorList>
    </citation>
    <scope>IDENTIFICATION</scope>
    <source>
        <strain evidence="1">PS312</strain>
    </source>
</reference>